<proteinExistence type="predicted"/>
<evidence type="ECO:0000256" key="1">
    <source>
        <dbReference type="ARBA" id="ARBA00004651"/>
    </source>
</evidence>
<dbReference type="GO" id="GO:0005886">
    <property type="term" value="C:plasma membrane"/>
    <property type="evidence" value="ECO:0007669"/>
    <property type="project" value="UniProtKB-SubCell"/>
</dbReference>
<dbReference type="PANTHER" id="PTHR30151:SF41">
    <property type="entry name" value="ABC TRANSPORTER PERMEASE PROTEIN"/>
    <property type="match status" value="1"/>
</dbReference>
<dbReference type="CDD" id="cd06261">
    <property type="entry name" value="TM_PBP2"/>
    <property type="match status" value="1"/>
</dbReference>
<dbReference type="InterPro" id="IPR035906">
    <property type="entry name" value="MetI-like_sf"/>
</dbReference>
<evidence type="ECO:0000256" key="5">
    <source>
        <dbReference type="ARBA" id="ARBA00022989"/>
    </source>
</evidence>
<dbReference type="GO" id="GO:0055085">
    <property type="term" value="P:transmembrane transport"/>
    <property type="evidence" value="ECO:0007669"/>
    <property type="project" value="InterPro"/>
</dbReference>
<dbReference type="RefSeq" id="WP_120355212.1">
    <property type="nucleotide sequence ID" value="NZ_RAQO01000006.1"/>
</dbReference>
<feature type="transmembrane region" description="Helical" evidence="7">
    <location>
        <begin position="37"/>
        <end position="57"/>
    </location>
</feature>
<dbReference type="EMBL" id="RAQO01000006">
    <property type="protein sequence ID" value="RKF17986.1"/>
    <property type="molecule type" value="Genomic_DNA"/>
</dbReference>
<keyword evidence="5 7" id="KW-1133">Transmembrane helix</keyword>
<keyword evidence="6 7" id="KW-0472">Membrane</keyword>
<gene>
    <name evidence="9" type="ORF">DBZ36_12115</name>
</gene>
<feature type="domain" description="ABC transmembrane type-1" evidence="8">
    <location>
        <begin position="137"/>
        <end position="307"/>
    </location>
</feature>
<accession>A0A420EBD1</accession>
<dbReference type="Pfam" id="PF00528">
    <property type="entry name" value="BPD_transp_1"/>
    <property type="match status" value="1"/>
</dbReference>
<evidence type="ECO:0000256" key="2">
    <source>
        <dbReference type="ARBA" id="ARBA00022448"/>
    </source>
</evidence>
<evidence type="ECO:0000256" key="4">
    <source>
        <dbReference type="ARBA" id="ARBA00022692"/>
    </source>
</evidence>
<feature type="transmembrane region" description="Helical" evidence="7">
    <location>
        <begin position="248"/>
        <end position="270"/>
    </location>
</feature>
<feature type="transmembrane region" description="Helical" evidence="7">
    <location>
        <begin position="69"/>
        <end position="92"/>
    </location>
</feature>
<keyword evidence="4 7" id="KW-0812">Transmembrane</keyword>
<name>A0A420EBD1_9ALTE</name>
<reference evidence="9 10" key="1">
    <citation type="submission" date="2018-09" db="EMBL/GenBank/DDBJ databases">
        <authorList>
            <person name="Wang Z."/>
        </authorList>
    </citation>
    <scope>NUCLEOTIDE SEQUENCE [LARGE SCALE GENOMIC DNA]</scope>
    <source>
        <strain evidence="9 10">ALS 81</strain>
    </source>
</reference>
<protein>
    <submittedName>
        <fullName evidence="9">ABC transporter permease</fullName>
    </submittedName>
</protein>
<evidence type="ECO:0000256" key="6">
    <source>
        <dbReference type="ARBA" id="ARBA00023136"/>
    </source>
</evidence>
<dbReference type="SUPFAM" id="SSF161098">
    <property type="entry name" value="MetI-like"/>
    <property type="match status" value="1"/>
</dbReference>
<evidence type="ECO:0000313" key="9">
    <source>
        <dbReference type="EMBL" id="RKF17986.1"/>
    </source>
</evidence>
<dbReference type="OrthoDB" id="8138334at2"/>
<sequence length="315" mass="34609">MRKSMLNMLAFLVFSLQFLLAFNLTDGSYLQSPSYLFLLVAALISAIRLMTEMTAYVDAKPNAGSGLKAVVPSIFAMMLVMLWQSLVLGFAVSPVLLPSIKSIVISFVNNLPLLWADFQQTYLKAVLAGYVLGCSSGFIVAQLASKSLFLRNGLLPLGNFMSAIPIVGIAPIMVMWFGFDWQSKAAVIVVMTFFPMFINTLAGLQSVDHLHQDLLHTYGASSNQRFVKCQFFYALPFVFNALKLNSTLALIGAIVAEFFGTPIVGMGFRISTEVGRMNMDMVWATILVAALAGSLSYGLLALLEKRLLFWHPSVR</sequence>
<feature type="transmembrane region" description="Helical" evidence="7">
    <location>
        <begin position="122"/>
        <end position="145"/>
    </location>
</feature>
<dbReference type="InterPro" id="IPR000515">
    <property type="entry name" value="MetI-like"/>
</dbReference>
<dbReference type="PANTHER" id="PTHR30151">
    <property type="entry name" value="ALKANE SULFONATE ABC TRANSPORTER-RELATED, MEMBRANE SUBUNIT"/>
    <property type="match status" value="1"/>
</dbReference>
<keyword evidence="3" id="KW-1003">Cell membrane</keyword>
<dbReference type="Gene3D" id="1.10.3720.10">
    <property type="entry name" value="MetI-like"/>
    <property type="match status" value="1"/>
</dbReference>
<comment type="subcellular location">
    <subcellularLocation>
        <location evidence="1">Cell membrane</location>
        <topology evidence="1">Multi-pass membrane protein</topology>
    </subcellularLocation>
</comment>
<evidence type="ECO:0000256" key="3">
    <source>
        <dbReference type="ARBA" id="ARBA00022475"/>
    </source>
</evidence>
<organism evidence="9 10">
    <name type="scientific">Alginatibacterium sediminis</name>
    <dbReference type="NCBI Taxonomy" id="2164068"/>
    <lineage>
        <taxon>Bacteria</taxon>
        <taxon>Pseudomonadati</taxon>
        <taxon>Pseudomonadota</taxon>
        <taxon>Gammaproteobacteria</taxon>
        <taxon>Alteromonadales</taxon>
        <taxon>Alteromonadaceae</taxon>
        <taxon>Alginatibacterium</taxon>
    </lineage>
</organism>
<feature type="transmembrane region" description="Helical" evidence="7">
    <location>
        <begin position="282"/>
        <end position="303"/>
    </location>
</feature>
<evidence type="ECO:0000256" key="7">
    <source>
        <dbReference type="SAM" id="Phobius"/>
    </source>
</evidence>
<keyword evidence="2" id="KW-0813">Transport</keyword>
<feature type="transmembrane region" description="Helical" evidence="7">
    <location>
        <begin position="185"/>
        <end position="204"/>
    </location>
</feature>
<dbReference type="AlphaFoldDB" id="A0A420EBD1"/>
<evidence type="ECO:0000313" key="10">
    <source>
        <dbReference type="Proteomes" id="UP000286482"/>
    </source>
</evidence>
<dbReference type="Proteomes" id="UP000286482">
    <property type="component" value="Unassembled WGS sequence"/>
</dbReference>
<comment type="caution">
    <text evidence="9">The sequence shown here is derived from an EMBL/GenBank/DDBJ whole genome shotgun (WGS) entry which is preliminary data.</text>
</comment>
<feature type="transmembrane region" description="Helical" evidence="7">
    <location>
        <begin position="157"/>
        <end position="179"/>
    </location>
</feature>
<evidence type="ECO:0000259" key="8">
    <source>
        <dbReference type="Pfam" id="PF00528"/>
    </source>
</evidence>
<keyword evidence="10" id="KW-1185">Reference proteome</keyword>